<proteinExistence type="predicted"/>
<evidence type="ECO:0000313" key="2">
    <source>
        <dbReference type="Proteomes" id="UP001381693"/>
    </source>
</evidence>
<dbReference type="Proteomes" id="UP001381693">
    <property type="component" value="Unassembled WGS sequence"/>
</dbReference>
<gene>
    <name evidence="1" type="ORF">SK128_025942</name>
</gene>
<sequence>MNLDMFHISTPSLTTHFAARNRQMFRADASIHVDLNDSQFLSVGLCSTGYDGDACNHGERK</sequence>
<protein>
    <submittedName>
        <fullName evidence="1">Uncharacterized protein</fullName>
    </submittedName>
</protein>
<reference evidence="1 2" key="1">
    <citation type="submission" date="2023-11" db="EMBL/GenBank/DDBJ databases">
        <title>Halocaridina rubra genome assembly.</title>
        <authorList>
            <person name="Smith C."/>
        </authorList>
    </citation>
    <scope>NUCLEOTIDE SEQUENCE [LARGE SCALE GENOMIC DNA]</scope>
    <source>
        <strain evidence="1">EP-1</strain>
        <tissue evidence="1">Whole</tissue>
    </source>
</reference>
<name>A0AAN8WS34_HALRR</name>
<evidence type="ECO:0000313" key="1">
    <source>
        <dbReference type="EMBL" id="KAK7069266.1"/>
    </source>
</evidence>
<dbReference type="AlphaFoldDB" id="A0AAN8WS34"/>
<accession>A0AAN8WS34</accession>
<keyword evidence="2" id="KW-1185">Reference proteome</keyword>
<dbReference type="EMBL" id="JAXCGZ010016989">
    <property type="protein sequence ID" value="KAK7069266.1"/>
    <property type="molecule type" value="Genomic_DNA"/>
</dbReference>
<comment type="caution">
    <text evidence="1">The sequence shown here is derived from an EMBL/GenBank/DDBJ whole genome shotgun (WGS) entry which is preliminary data.</text>
</comment>
<organism evidence="1 2">
    <name type="scientific">Halocaridina rubra</name>
    <name type="common">Hawaiian red shrimp</name>
    <dbReference type="NCBI Taxonomy" id="373956"/>
    <lineage>
        <taxon>Eukaryota</taxon>
        <taxon>Metazoa</taxon>
        <taxon>Ecdysozoa</taxon>
        <taxon>Arthropoda</taxon>
        <taxon>Crustacea</taxon>
        <taxon>Multicrustacea</taxon>
        <taxon>Malacostraca</taxon>
        <taxon>Eumalacostraca</taxon>
        <taxon>Eucarida</taxon>
        <taxon>Decapoda</taxon>
        <taxon>Pleocyemata</taxon>
        <taxon>Caridea</taxon>
        <taxon>Atyoidea</taxon>
        <taxon>Atyidae</taxon>
        <taxon>Halocaridina</taxon>
    </lineage>
</organism>